<gene>
    <name evidence="1" type="ordered locus">BamMC406_6718</name>
</gene>
<dbReference type="HOGENOM" id="CLU_1648924_0_0_4"/>
<evidence type="ECO:0000313" key="2">
    <source>
        <dbReference type="Proteomes" id="UP000001680"/>
    </source>
</evidence>
<name>B1Z6P3_BURA4</name>
<reference evidence="2" key="1">
    <citation type="submission" date="2008-04" db="EMBL/GenBank/DDBJ databases">
        <title>Complete sequence of plasmid 1 of Burkholderia ambifaria MC40-6.</title>
        <authorList>
            <person name="Copeland A."/>
            <person name="Lucas S."/>
            <person name="Lapidus A."/>
            <person name="Glavina del Rio T."/>
            <person name="Dalin E."/>
            <person name="Tice H."/>
            <person name="Pitluck S."/>
            <person name="Chain P."/>
            <person name="Malfatti S."/>
            <person name="Shin M."/>
            <person name="Vergez L."/>
            <person name="Lang D."/>
            <person name="Schmutz J."/>
            <person name="Larimer F."/>
            <person name="Land M."/>
            <person name="Hauser L."/>
            <person name="Kyrpides N."/>
            <person name="Lykidis A."/>
            <person name="Ramette A."/>
            <person name="Konstantinidis K."/>
            <person name="Tiedje J."/>
            <person name="Richardson P."/>
        </authorList>
    </citation>
    <scope>NUCLEOTIDE SEQUENCE [LARGE SCALE GENOMIC DNA]</scope>
    <source>
        <strain evidence="2">MC40-6</strain>
        <plasmid evidence="2">Plasmid pBMC401</plasmid>
    </source>
</reference>
<accession>B1Z6P3</accession>
<dbReference type="Proteomes" id="UP000001680">
    <property type="component" value="Plasmid pBMC401"/>
</dbReference>
<dbReference type="OrthoDB" id="9155183at2"/>
<geneLocation type="plasmid" evidence="1 2">
    <name>pBMC401</name>
</geneLocation>
<sequence>MGVDALALLRTAYENLFFSAALLKKPSIISRLAGEDTNQRVRQVRAMLKDEQIRAALTDADRERLEAFLRDTPEAKKSISAFEAAEIAGMTGIYHGAWRTFSLVAAHSTLTAAGHAFGRDMLDLQFGPSFENVDAALGLACDCIRLGLEAVAPLFIVDKT</sequence>
<dbReference type="KEGG" id="bac:BamMC406_6718"/>
<dbReference type="InterPro" id="IPR043733">
    <property type="entry name" value="DUF5677"/>
</dbReference>
<dbReference type="EMBL" id="CP001028">
    <property type="protein sequence ID" value="ACB69120.1"/>
    <property type="molecule type" value="Genomic_DNA"/>
</dbReference>
<proteinExistence type="predicted"/>
<keyword evidence="1" id="KW-0614">Plasmid</keyword>
<protein>
    <submittedName>
        <fullName evidence="1">Uncharacterized protein</fullName>
    </submittedName>
</protein>
<evidence type="ECO:0000313" key="1">
    <source>
        <dbReference type="EMBL" id="ACB69120.1"/>
    </source>
</evidence>
<organism evidence="1 2">
    <name type="scientific">Burkholderia ambifaria (strain MC40-6)</name>
    <dbReference type="NCBI Taxonomy" id="398577"/>
    <lineage>
        <taxon>Bacteria</taxon>
        <taxon>Pseudomonadati</taxon>
        <taxon>Pseudomonadota</taxon>
        <taxon>Betaproteobacteria</taxon>
        <taxon>Burkholderiales</taxon>
        <taxon>Burkholderiaceae</taxon>
        <taxon>Burkholderia</taxon>
        <taxon>Burkholderia cepacia complex</taxon>
    </lineage>
</organism>
<dbReference type="Pfam" id="PF18928">
    <property type="entry name" value="DUF5677"/>
    <property type="match status" value="1"/>
</dbReference>
<dbReference type="AlphaFoldDB" id="B1Z6P3"/>